<dbReference type="Proteomes" id="UP000307749">
    <property type="component" value="Unassembled WGS sequence"/>
</dbReference>
<dbReference type="HAMAP" id="MF_00925">
    <property type="entry name" value="OM_assembly_BamE"/>
    <property type="match status" value="1"/>
</dbReference>
<dbReference type="Pfam" id="PF04355">
    <property type="entry name" value="BamE"/>
    <property type="match status" value="1"/>
</dbReference>
<keyword evidence="2 4" id="KW-0472">Membrane</keyword>
<evidence type="ECO:0000256" key="6">
    <source>
        <dbReference type="SAM" id="Phobius"/>
    </source>
</evidence>
<dbReference type="AlphaFoldDB" id="A0A4S3KNG7"/>
<comment type="subcellular location">
    <subcellularLocation>
        <location evidence="4">Cell outer membrane</location>
        <topology evidence="4">Lipid-anchor</topology>
    </subcellularLocation>
</comment>
<dbReference type="GO" id="GO:1990063">
    <property type="term" value="C:Bam protein complex"/>
    <property type="evidence" value="ECO:0007669"/>
    <property type="project" value="TreeGrafter"/>
</dbReference>
<dbReference type="GO" id="GO:0030674">
    <property type="term" value="F:protein-macromolecule adaptor activity"/>
    <property type="evidence" value="ECO:0007669"/>
    <property type="project" value="TreeGrafter"/>
</dbReference>
<dbReference type="OrthoDB" id="9808250at2"/>
<dbReference type="GO" id="GO:0051205">
    <property type="term" value="P:protein insertion into membrane"/>
    <property type="evidence" value="ECO:0007669"/>
    <property type="project" value="UniProtKB-UniRule"/>
</dbReference>
<dbReference type="Gene3D" id="3.30.1450.10">
    <property type="match status" value="1"/>
</dbReference>
<accession>A0A4S3KNG7</accession>
<keyword evidence="4" id="KW-0449">Lipoprotein</keyword>
<comment type="subunit">
    <text evidence="4">Part of the Bam complex.</text>
</comment>
<keyword evidence="9" id="KW-1185">Reference proteome</keyword>
<feature type="region of interest" description="Disordered" evidence="5">
    <location>
        <begin position="127"/>
        <end position="146"/>
    </location>
</feature>
<keyword evidence="4" id="KW-0564">Palmitate</keyword>
<dbReference type="PANTHER" id="PTHR37482">
    <property type="entry name" value="OUTER MEMBRANE PROTEIN ASSEMBLY FACTOR BAME"/>
    <property type="match status" value="1"/>
</dbReference>
<feature type="compositionally biased region" description="Low complexity" evidence="5">
    <location>
        <begin position="135"/>
        <end position="146"/>
    </location>
</feature>
<protein>
    <recommendedName>
        <fullName evidence="4">Outer membrane protein assembly factor BamE</fullName>
    </recommendedName>
</protein>
<sequence>MQTINRTRVIIWAIALASSFALGGCAILYKPDVQQGNLMQQAKVSELKPGMTKRQVITLLGAPSVVSPFDGSRWDYVSTFQHRGEKIQERKLTLIFKNDTLVRTEGNFFAETPQDMLKASKAFQGDYIPSAPKNGGQDAGKQSGGG</sequence>
<gene>
    <name evidence="4" type="primary">bamE</name>
    <name evidence="8" type="ORF">B1806_07880</name>
</gene>
<comment type="function">
    <text evidence="4">Part of the outer membrane protein assembly complex, which is involved in assembly and insertion of beta-barrel proteins into the outer membrane.</text>
</comment>
<evidence type="ECO:0000256" key="3">
    <source>
        <dbReference type="ARBA" id="ARBA00023237"/>
    </source>
</evidence>
<evidence type="ECO:0000313" key="9">
    <source>
        <dbReference type="Proteomes" id="UP000307749"/>
    </source>
</evidence>
<keyword evidence="6" id="KW-1133">Transmembrane helix</keyword>
<reference evidence="8 9" key="1">
    <citation type="submission" date="2017-02" db="EMBL/GenBank/DDBJ databases">
        <title>Whole genome sequencing of Metallibacterium scheffleri DSM 24874 (T).</title>
        <authorList>
            <person name="Kumar S."/>
            <person name="Patil P."/>
            <person name="Patil P.B."/>
        </authorList>
    </citation>
    <scope>NUCLEOTIDE SEQUENCE [LARGE SCALE GENOMIC DNA]</scope>
    <source>
        <strain evidence="8 9">DSM 24874</strain>
    </source>
</reference>
<dbReference type="GO" id="GO:0043165">
    <property type="term" value="P:Gram-negative-bacterium-type cell outer membrane assembly"/>
    <property type="evidence" value="ECO:0007669"/>
    <property type="project" value="UniProtKB-UniRule"/>
</dbReference>
<dbReference type="EMBL" id="MWQO01000025">
    <property type="protein sequence ID" value="THD10502.1"/>
    <property type="molecule type" value="Genomic_DNA"/>
</dbReference>
<organism evidence="8 9">
    <name type="scientific">Metallibacterium scheffleri</name>
    <dbReference type="NCBI Taxonomy" id="993689"/>
    <lineage>
        <taxon>Bacteria</taxon>
        <taxon>Pseudomonadati</taxon>
        <taxon>Pseudomonadota</taxon>
        <taxon>Gammaproteobacteria</taxon>
        <taxon>Lysobacterales</taxon>
        <taxon>Rhodanobacteraceae</taxon>
        <taxon>Metallibacterium</taxon>
    </lineage>
</organism>
<dbReference type="PROSITE" id="PS51257">
    <property type="entry name" value="PROKAR_LIPOPROTEIN"/>
    <property type="match status" value="1"/>
</dbReference>
<comment type="caution">
    <text evidence="8">The sequence shown here is derived from an EMBL/GenBank/DDBJ whole genome shotgun (WGS) entry which is preliminary data.</text>
</comment>
<evidence type="ECO:0000256" key="4">
    <source>
        <dbReference type="HAMAP-Rule" id="MF_00925"/>
    </source>
</evidence>
<dbReference type="InterPro" id="IPR007450">
    <property type="entry name" value="BamE_dom"/>
</dbReference>
<evidence type="ECO:0000256" key="1">
    <source>
        <dbReference type="ARBA" id="ARBA00022729"/>
    </source>
</evidence>
<dbReference type="RefSeq" id="WP_081127451.1">
    <property type="nucleotide sequence ID" value="NZ_DAHXOC010000061.1"/>
</dbReference>
<dbReference type="InterPro" id="IPR037873">
    <property type="entry name" value="BamE-like"/>
</dbReference>
<evidence type="ECO:0000256" key="5">
    <source>
        <dbReference type="SAM" id="MobiDB-lite"/>
    </source>
</evidence>
<proteinExistence type="inferred from homology"/>
<keyword evidence="6" id="KW-0812">Transmembrane</keyword>
<feature type="domain" description="Outer membrane protein assembly factor BamE" evidence="7">
    <location>
        <begin position="36"/>
        <end position="105"/>
    </location>
</feature>
<dbReference type="InterPro" id="IPR026592">
    <property type="entry name" value="BamE"/>
</dbReference>
<dbReference type="PANTHER" id="PTHR37482:SF1">
    <property type="entry name" value="OUTER MEMBRANE PROTEIN ASSEMBLY FACTOR BAME"/>
    <property type="match status" value="1"/>
</dbReference>
<comment type="similarity">
    <text evidence="4">Belongs to the BamE family.</text>
</comment>
<feature type="transmembrane region" description="Helical" evidence="6">
    <location>
        <begin position="9"/>
        <end position="29"/>
    </location>
</feature>
<dbReference type="STRING" id="993689.GCA_002077135_02107"/>
<evidence type="ECO:0000313" key="8">
    <source>
        <dbReference type="EMBL" id="THD10502.1"/>
    </source>
</evidence>
<keyword evidence="3 4" id="KW-0998">Cell outer membrane</keyword>
<name>A0A4S3KNG7_9GAMM</name>
<evidence type="ECO:0000259" key="7">
    <source>
        <dbReference type="Pfam" id="PF04355"/>
    </source>
</evidence>
<keyword evidence="1 4" id="KW-0732">Signal</keyword>
<evidence type="ECO:0000256" key="2">
    <source>
        <dbReference type="ARBA" id="ARBA00023136"/>
    </source>
</evidence>